<organism evidence="2 3">
    <name type="scientific">Natribacillus halophilus</name>
    <dbReference type="NCBI Taxonomy" id="549003"/>
    <lineage>
        <taxon>Bacteria</taxon>
        <taxon>Bacillati</taxon>
        <taxon>Bacillota</taxon>
        <taxon>Bacilli</taxon>
        <taxon>Bacillales</taxon>
        <taxon>Bacillaceae</taxon>
        <taxon>Natribacillus</taxon>
    </lineage>
</organism>
<keyword evidence="3" id="KW-1185">Reference proteome</keyword>
<dbReference type="OrthoDB" id="2970795at2"/>
<evidence type="ECO:0000313" key="3">
    <source>
        <dbReference type="Proteomes" id="UP000198853"/>
    </source>
</evidence>
<reference evidence="2 3" key="1">
    <citation type="submission" date="2016-10" db="EMBL/GenBank/DDBJ databases">
        <authorList>
            <person name="de Groot N.N."/>
        </authorList>
    </citation>
    <scope>NUCLEOTIDE SEQUENCE [LARGE SCALE GENOMIC DNA]</scope>
    <source>
        <strain evidence="2 3">DSM 21771</strain>
    </source>
</reference>
<evidence type="ECO:0000313" key="2">
    <source>
        <dbReference type="EMBL" id="SDI54337.1"/>
    </source>
</evidence>
<sequence>MTRNLCISLTSILFLLSACAPDADIGHVEDESEIMIFSEEEETSIAFNALMTNHSERPSDELTINWEIDDEALLDMFSEPEVTESASESFSVGGGERFMISESFFLDETPDPEDVSGAVGGIVTNEDDEEVYRFTFENVEEV</sequence>
<keyword evidence="1" id="KW-0732">Signal</keyword>
<name>A0A1G8LFQ7_9BACI</name>
<evidence type="ECO:0000256" key="1">
    <source>
        <dbReference type="SAM" id="SignalP"/>
    </source>
</evidence>
<protein>
    <submittedName>
        <fullName evidence="2">Uncharacterized protein</fullName>
    </submittedName>
</protein>
<gene>
    <name evidence="2" type="ORF">SAMN04488123_10359</name>
</gene>
<dbReference type="PROSITE" id="PS51257">
    <property type="entry name" value="PROKAR_LIPOPROTEIN"/>
    <property type="match status" value="1"/>
</dbReference>
<dbReference type="EMBL" id="FNEN01000003">
    <property type="protein sequence ID" value="SDI54337.1"/>
    <property type="molecule type" value="Genomic_DNA"/>
</dbReference>
<proteinExistence type="predicted"/>
<feature type="signal peptide" evidence="1">
    <location>
        <begin position="1"/>
        <end position="20"/>
    </location>
</feature>
<accession>A0A1G8LFQ7</accession>
<dbReference type="Proteomes" id="UP000198853">
    <property type="component" value="Unassembled WGS sequence"/>
</dbReference>
<dbReference type="AlphaFoldDB" id="A0A1G8LFQ7"/>
<dbReference type="RefSeq" id="WP_090396518.1">
    <property type="nucleotide sequence ID" value="NZ_FNEN01000003.1"/>
</dbReference>
<feature type="chain" id="PRO_5011472455" evidence="1">
    <location>
        <begin position="21"/>
        <end position="142"/>
    </location>
</feature>